<accession>A0A5R8YN17</accession>
<evidence type="ECO:0000313" key="2">
    <source>
        <dbReference type="EMBL" id="TLP54495.1"/>
    </source>
</evidence>
<dbReference type="Proteomes" id="UP000309033">
    <property type="component" value="Unassembled WGS sequence"/>
</dbReference>
<dbReference type="PROSITE" id="PS51257">
    <property type="entry name" value="PROKAR_LIPOPROTEIN"/>
    <property type="match status" value="1"/>
</dbReference>
<dbReference type="SUPFAM" id="SSF82171">
    <property type="entry name" value="DPP6 N-terminal domain-like"/>
    <property type="match status" value="1"/>
</dbReference>
<sequence length="389" mass="40357">MLPRAGVTTAGLLVLALVGACGDDGGDHAYERVSLKGRASSTARAMSSPPASPSLLATVAQSSDSAAVSPPLPMATSLASPMATSSPLPVTGPPRFFVTARAPLARFPNKSKTAVFTPVRPAVHDATTGEFLAAIPLPAGVRSSWQVLTAAPDNRTFVLSGWTGPDSTLRFFRVHLAEDGSPSDPIPVPGLESDALGAGHILALSPDATRLAYAAPIPGGAKISVVDLATGQRRDWSTRASVVTGLAWAPDGQRIALVVGGWGIGVLDLGLKGSDLLAATRLVKSSNDLPFLESVAYTPDGRALICSAGHAIMRIPIEGGEEPRVLARVTLPADASLTLRFSLDGTGQYLLYVHRWRGFRIDLANGSTTPMPIKTDEHSGEGDSPNAAW</sequence>
<keyword evidence="3" id="KW-1185">Reference proteome</keyword>
<gene>
    <name evidence="2" type="ORF">FED44_27405</name>
</gene>
<dbReference type="EMBL" id="VANP01000013">
    <property type="protein sequence ID" value="TLP54495.1"/>
    <property type="molecule type" value="Genomic_DNA"/>
</dbReference>
<reference evidence="2" key="1">
    <citation type="submission" date="2019-05" db="EMBL/GenBank/DDBJ databases">
        <title>Isolation, diversity and antifungal activity of Actinobacteria from wheat.</title>
        <authorList>
            <person name="Yu B."/>
        </authorList>
    </citation>
    <scope>NUCLEOTIDE SEQUENCE [LARGE SCALE GENOMIC DNA]</scope>
    <source>
        <strain evidence="2">NEAU-HEGS1-5</strain>
    </source>
</reference>
<evidence type="ECO:0000256" key="1">
    <source>
        <dbReference type="SAM" id="MobiDB-lite"/>
    </source>
</evidence>
<dbReference type="OrthoDB" id="3530399at2"/>
<comment type="caution">
    <text evidence="2">The sequence shown here is derived from an EMBL/GenBank/DDBJ whole genome shotgun (WGS) entry which is preliminary data.</text>
</comment>
<evidence type="ECO:0008006" key="4">
    <source>
        <dbReference type="Google" id="ProtNLM"/>
    </source>
</evidence>
<name>A0A5R8YN17_9ACTN</name>
<dbReference type="Gene3D" id="2.120.10.30">
    <property type="entry name" value="TolB, C-terminal domain"/>
    <property type="match status" value="1"/>
</dbReference>
<dbReference type="AlphaFoldDB" id="A0A5R8YN17"/>
<proteinExistence type="predicted"/>
<feature type="region of interest" description="Disordered" evidence="1">
    <location>
        <begin position="370"/>
        <end position="389"/>
    </location>
</feature>
<protein>
    <recommendedName>
        <fullName evidence="4">WD40 repeat domain-containing protein</fullName>
    </recommendedName>
</protein>
<dbReference type="InterPro" id="IPR011042">
    <property type="entry name" value="6-blade_b-propeller_TolB-like"/>
</dbReference>
<evidence type="ECO:0000313" key="3">
    <source>
        <dbReference type="Proteomes" id="UP000309033"/>
    </source>
</evidence>
<organism evidence="2 3">
    <name type="scientific">Microbispora triticiradicis</name>
    <dbReference type="NCBI Taxonomy" id="2200763"/>
    <lineage>
        <taxon>Bacteria</taxon>
        <taxon>Bacillati</taxon>
        <taxon>Actinomycetota</taxon>
        <taxon>Actinomycetes</taxon>
        <taxon>Streptosporangiales</taxon>
        <taxon>Streptosporangiaceae</taxon>
        <taxon>Microbispora</taxon>
    </lineage>
</organism>